<dbReference type="InterPro" id="IPR036383">
    <property type="entry name" value="TSP1_rpt_sf"/>
</dbReference>
<keyword evidence="1 4" id="KW-0732">Signal</keyword>
<name>A0A6F9DRY5_9ASCI</name>
<evidence type="ECO:0000313" key="6">
    <source>
        <dbReference type="EMBL" id="CAB3265879.1"/>
    </source>
</evidence>
<proteinExistence type="evidence at transcript level"/>
<evidence type="ECO:0000256" key="2">
    <source>
        <dbReference type="ARBA" id="ARBA00023157"/>
    </source>
</evidence>
<dbReference type="PANTHER" id="PTHR20920">
    <property type="entry name" value="RPE-SPONDIN"/>
    <property type="match status" value="1"/>
</dbReference>
<feature type="signal peptide" evidence="4">
    <location>
        <begin position="1"/>
        <end position="26"/>
    </location>
</feature>
<feature type="domain" description="SMB" evidence="5">
    <location>
        <begin position="30"/>
        <end position="81"/>
    </location>
</feature>
<sequence>MAHFEHWYLMVLALIVGIFLPAETDAGCTELGRCCTGQNADCRYVYPSGRHSSRACYCDDFCRKSGDCCSDYKERCLNEAQDCIMTYWSHWSHCTARCGRGIRERRRQIHIPASGGGEPCGKRRQTRACYHNDARCRNSEIAQILPAYLNRKRNIPDKYERPSEVKKVRRNSYCVHYRIVSIAWSCRYASPYHVLKVGSEVCAECHNTAMDKKGYCKGSHTGVRSRWMALVGRPCHGTWKSEGEIEKDCKCGEQHGKDFIFI</sequence>
<dbReference type="SMART" id="SM00209">
    <property type="entry name" value="TSP1"/>
    <property type="match status" value="1"/>
</dbReference>
<dbReference type="Pfam" id="PF01033">
    <property type="entry name" value="Somatomedin_B"/>
    <property type="match status" value="1"/>
</dbReference>
<evidence type="ECO:0000256" key="1">
    <source>
        <dbReference type="ARBA" id="ARBA00022729"/>
    </source>
</evidence>
<dbReference type="InterPro" id="IPR000884">
    <property type="entry name" value="TSP1_rpt"/>
</dbReference>
<keyword evidence="2" id="KW-1015">Disulfide bond</keyword>
<dbReference type="Pfam" id="PF19028">
    <property type="entry name" value="TSP1_spondin"/>
    <property type="match status" value="1"/>
</dbReference>
<organism evidence="6">
    <name type="scientific">Phallusia mammillata</name>
    <dbReference type="NCBI Taxonomy" id="59560"/>
    <lineage>
        <taxon>Eukaryota</taxon>
        <taxon>Metazoa</taxon>
        <taxon>Chordata</taxon>
        <taxon>Tunicata</taxon>
        <taxon>Ascidiacea</taxon>
        <taxon>Phlebobranchia</taxon>
        <taxon>Ascidiidae</taxon>
        <taxon>Phallusia</taxon>
    </lineage>
</organism>
<dbReference type="SUPFAM" id="SSF82895">
    <property type="entry name" value="TSP-1 type 1 repeat"/>
    <property type="match status" value="1"/>
</dbReference>
<reference evidence="6" key="1">
    <citation type="submission" date="2020-04" db="EMBL/GenBank/DDBJ databases">
        <authorList>
            <person name="Neveu A P."/>
        </authorList>
    </citation>
    <scope>NUCLEOTIDE SEQUENCE</scope>
    <source>
        <tissue evidence="6">Whole embryo</tissue>
    </source>
</reference>
<dbReference type="InterPro" id="IPR001212">
    <property type="entry name" value="Somatomedin_B_dom"/>
</dbReference>
<dbReference type="PANTHER" id="PTHR20920:SF5">
    <property type="entry name" value="SMB DOMAIN-CONTAINING PROTEIN"/>
    <property type="match status" value="1"/>
</dbReference>
<dbReference type="EMBL" id="LR790017">
    <property type="protein sequence ID" value="CAB3265879.1"/>
    <property type="molecule type" value="mRNA"/>
</dbReference>
<dbReference type="Gene3D" id="4.10.410.20">
    <property type="match status" value="1"/>
</dbReference>
<evidence type="ECO:0000259" key="5">
    <source>
        <dbReference type="PROSITE" id="PS50958"/>
    </source>
</evidence>
<dbReference type="AlphaFoldDB" id="A0A6F9DRY5"/>
<dbReference type="Gene3D" id="2.20.100.10">
    <property type="entry name" value="Thrombospondin type-1 (TSP1) repeat"/>
    <property type="match status" value="1"/>
</dbReference>
<accession>A0A6F9DRY5</accession>
<evidence type="ECO:0000256" key="3">
    <source>
        <dbReference type="ARBA" id="ARBA00023180"/>
    </source>
</evidence>
<dbReference type="PROSITE" id="PS50092">
    <property type="entry name" value="TSP1"/>
    <property type="match status" value="1"/>
</dbReference>
<keyword evidence="3" id="KW-0325">Glycoprotein</keyword>
<dbReference type="InterPro" id="IPR039942">
    <property type="entry name" value="SBSPO"/>
</dbReference>
<dbReference type="InterPro" id="IPR044004">
    <property type="entry name" value="TSP1_spondin_dom"/>
</dbReference>
<dbReference type="InterPro" id="IPR056801">
    <property type="entry name" value="SBSPON_C"/>
</dbReference>
<evidence type="ECO:0000256" key="4">
    <source>
        <dbReference type="SAM" id="SignalP"/>
    </source>
</evidence>
<gene>
    <name evidence="6" type="primary">Sbspon</name>
</gene>
<dbReference type="Pfam" id="PF25031">
    <property type="entry name" value="SBSPON_C"/>
    <property type="match status" value="1"/>
</dbReference>
<protein>
    <submittedName>
        <fullName evidence="6">Somatomedin-B and thrombospondin type-1 domain-containing protein</fullName>
    </submittedName>
</protein>
<dbReference type="PROSITE" id="PS50958">
    <property type="entry name" value="SMB_2"/>
    <property type="match status" value="1"/>
</dbReference>
<feature type="chain" id="PRO_5026298399" evidence="4">
    <location>
        <begin position="27"/>
        <end position="262"/>
    </location>
</feature>
<dbReference type="PROSITE" id="PS00524">
    <property type="entry name" value="SMB_1"/>
    <property type="match status" value="1"/>
</dbReference>